<evidence type="ECO:0000256" key="1">
    <source>
        <dbReference type="ARBA" id="ARBA00004141"/>
    </source>
</evidence>
<evidence type="ECO:0000256" key="5">
    <source>
        <dbReference type="SAM" id="Phobius"/>
    </source>
</evidence>
<dbReference type="EMBL" id="JACRSY010000003">
    <property type="protein sequence ID" value="MBC8578490.1"/>
    <property type="molecule type" value="Genomic_DNA"/>
</dbReference>
<reference evidence="6" key="1">
    <citation type="submission" date="2020-08" db="EMBL/GenBank/DDBJ databases">
        <title>Genome public.</title>
        <authorList>
            <person name="Liu C."/>
            <person name="Sun Q."/>
        </authorList>
    </citation>
    <scope>NUCLEOTIDE SEQUENCE</scope>
    <source>
        <strain evidence="6">NSJ-12</strain>
    </source>
</reference>
<feature type="transmembrane region" description="Helical" evidence="5">
    <location>
        <begin position="31"/>
        <end position="47"/>
    </location>
</feature>
<dbReference type="GO" id="GO:0005886">
    <property type="term" value="C:plasma membrane"/>
    <property type="evidence" value="ECO:0007669"/>
    <property type="project" value="UniProtKB-ARBA"/>
</dbReference>
<keyword evidence="2 5" id="KW-0812">Transmembrane</keyword>
<feature type="transmembrane region" description="Helical" evidence="5">
    <location>
        <begin position="124"/>
        <end position="150"/>
    </location>
</feature>
<evidence type="ECO:0000256" key="4">
    <source>
        <dbReference type="ARBA" id="ARBA00023136"/>
    </source>
</evidence>
<feature type="transmembrane region" description="Helical" evidence="5">
    <location>
        <begin position="97"/>
        <end position="118"/>
    </location>
</feature>
<dbReference type="CDD" id="cd16914">
    <property type="entry name" value="EcfT"/>
    <property type="match status" value="1"/>
</dbReference>
<comment type="caution">
    <text evidence="6">The sequence shown here is derived from an EMBL/GenBank/DDBJ whole genome shotgun (WGS) entry which is preliminary data.</text>
</comment>
<protein>
    <recommendedName>
        <fullName evidence="8">Energy-coupling factor transport system permease protein</fullName>
    </recommendedName>
</protein>
<keyword evidence="7" id="KW-1185">Reference proteome</keyword>
<evidence type="ECO:0000313" key="6">
    <source>
        <dbReference type="EMBL" id="MBC8578490.1"/>
    </source>
</evidence>
<feature type="transmembrane region" description="Helical" evidence="5">
    <location>
        <begin position="59"/>
        <end position="85"/>
    </location>
</feature>
<dbReference type="Pfam" id="PF02361">
    <property type="entry name" value="CbiQ"/>
    <property type="match status" value="1"/>
</dbReference>
<evidence type="ECO:0008006" key="8">
    <source>
        <dbReference type="Google" id="ProtNLM"/>
    </source>
</evidence>
<accession>A0A926EH55</accession>
<dbReference type="AlphaFoldDB" id="A0A926EH55"/>
<name>A0A926EH55_9FIRM</name>
<comment type="subcellular location">
    <subcellularLocation>
        <location evidence="1">Membrane</location>
        <topology evidence="1">Multi-pass membrane protein</topology>
    </subcellularLocation>
</comment>
<organism evidence="6 7">
    <name type="scientific">Zhenhengia yiwuensis</name>
    <dbReference type="NCBI Taxonomy" id="2763666"/>
    <lineage>
        <taxon>Bacteria</taxon>
        <taxon>Bacillati</taxon>
        <taxon>Bacillota</taxon>
        <taxon>Clostridia</taxon>
        <taxon>Lachnospirales</taxon>
        <taxon>Lachnospiraceae</taxon>
        <taxon>Zhenhengia</taxon>
    </lineage>
</organism>
<evidence type="ECO:0000256" key="2">
    <source>
        <dbReference type="ARBA" id="ARBA00022692"/>
    </source>
</evidence>
<proteinExistence type="predicted"/>
<dbReference type="InterPro" id="IPR003339">
    <property type="entry name" value="ABC/ECF_trnsptr_transmembrane"/>
</dbReference>
<evidence type="ECO:0000313" key="7">
    <source>
        <dbReference type="Proteomes" id="UP000655830"/>
    </source>
</evidence>
<gene>
    <name evidence="6" type="ORF">H8718_02940</name>
</gene>
<evidence type="ECO:0000256" key="3">
    <source>
        <dbReference type="ARBA" id="ARBA00022989"/>
    </source>
</evidence>
<feature type="transmembrane region" description="Helical" evidence="5">
    <location>
        <begin position="224"/>
        <end position="243"/>
    </location>
</feature>
<dbReference type="RefSeq" id="WP_249331473.1">
    <property type="nucleotide sequence ID" value="NZ_JACRSY010000003.1"/>
</dbReference>
<feature type="transmembrane region" description="Helical" evidence="5">
    <location>
        <begin position="6"/>
        <end position="24"/>
    </location>
</feature>
<keyword evidence="3 5" id="KW-1133">Transmembrane helix</keyword>
<dbReference type="Proteomes" id="UP000655830">
    <property type="component" value="Unassembled WGS sequence"/>
</dbReference>
<feature type="transmembrane region" description="Helical" evidence="5">
    <location>
        <begin position="255"/>
        <end position="274"/>
    </location>
</feature>
<sequence length="287" mass="33432">MKSGFISVHPLLAFSYFLIMIILVMLIKNPIYLLTILLITTGLLYFLDHLRSLRKQLKFYLLMALFILILNPIFSTHGTTVLFYLKNRSVTLEGVMYGVTFALSLLNILFLFLGYNLILSPQRFLYLFGNIIPKISFILTIIVGFIPLFTRRMHEIIDVRKTFVKDMSKHSYKQHITESMTSLNTLVSWTLEESLENASSMRARGYGTHKRTSATLYNFDHRDYVLIGIGVVLLIILSIGLFLEHMNTFPNSLMQWGYFLCILLFTALPLLIEMREYLRWHFMKSIT</sequence>
<keyword evidence="4 5" id="KW-0472">Membrane</keyword>